<proteinExistence type="inferred from homology"/>
<sequence>MALGATASYISVLHSLQLSPLCRRSPVLMPKSRKRKTPIVSQASHSPSIGAQSCRNTIRKFHVLLKQRRQIENSRSLVVGHEKALANIEREIEELGGLEAYQHMSVLGQRNERGGGSEKIFIGWMKDLCLHKHSENHGKLRLLEVGALKPGNYLSCSKWIDNTPTDLHSRHPQIIKQDFLQISAEKNAAIWDAISLSLVLNFVPIPEDREFNIHHMRPSLSCLQAASAAATSRSKSTSFIGLGQMGYQMAYNIFSKQYLQTNDAHFVICDALPDSARTFRKNFSKQYPGAQISIASTPEEAARASSRIVTMLPSSPQVKTVYTGSIIPTLYKVHGLNANEETLCIDSTTLDVEVARQIASGVAETGGKMIDAPVSGGVTGAKAGTLSFLVGGTENAFEMAYPILSLMGQRIIHCGPSGAGLAAKICNNLVLGVQQIVVAEAMLLGQSLGLDPAVLASVINSSTGGCWASSVNNPVPSALPEKSPPCERDYEGGFATALMLKDMGLASDVASQTKSLLPLGEAAKEIYATVIQKQPELARKDFSSVYRFLKDQSSLRTR</sequence>
<dbReference type="OrthoDB" id="435038at2759"/>
<dbReference type="GO" id="GO:0008168">
    <property type="term" value="F:methyltransferase activity"/>
    <property type="evidence" value="ECO:0007669"/>
    <property type="project" value="UniProtKB-KW"/>
</dbReference>
<evidence type="ECO:0000256" key="6">
    <source>
        <dbReference type="ARBA" id="ARBA00022679"/>
    </source>
</evidence>
<keyword evidence="7" id="KW-0949">S-adenosyl-L-methionine</keyword>
<evidence type="ECO:0000256" key="1">
    <source>
        <dbReference type="ARBA" id="ARBA00005109"/>
    </source>
</evidence>
<protein>
    <recommendedName>
        <fullName evidence="3 11">3-hydroxyisobutyrate dehydrogenase</fullName>
        <shortName evidence="11">HIBADH</shortName>
        <ecNumber evidence="3 11">1.1.1.31</ecNumber>
    </recommendedName>
</protein>
<dbReference type="GO" id="GO:0006574">
    <property type="term" value="P:L-valine catabolic process"/>
    <property type="evidence" value="ECO:0007669"/>
    <property type="project" value="TreeGrafter"/>
</dbReference>
<keyword evidence="9 11" id="KW-0520">NAD</keyword>
<feature type="domain" description="6-phosphogluconate dehydrogenase NADP-binding" evidence="12">
    <location>
        <begin position="238"/>
        <end position="415"/>
    </location>
</feature>
<dbReference type="Gene3D" id="1.10.1040.10">
    <property type="entry name" value="N-(1-d-carboxylethyl)-l-norvaline Dehydrogenase, domain 2"/>
    <property type="match status" value="1"/>
</dbReference>
<evidence type="ECO:0000256" key="4">
    <source>
        <dbReference type="ARBA" id="ARBA00022456"/>
    </source>
</evidence>
<dbReference type="InterPro" id="IPR006115">
    <property type="entry name" value="6PGDH_NADP-bd"/>
</dbReference>
<gene>
    <name evidence="14" type="ORF">AAE3_LOCUS10148</name>
</gene>
<evidence type="ECO:0000259" key="13">
    <source>
        <dbReference type="Pfam" id="PF14833"/>
    </source>
</evidence>
<dbReference type="EC" id="1.1.1.31" evidence="3 11"/>
<dbReference type="InterPro" id="IPR002204">
    <property type="entry name" value="3-OH-isobutyrate_DH-rel_CS"/>
</dbReference>
<organism evidence="14 15">
    <name type="scientific">Cyclocybe aegerita</name>
    <name type="common">Black poplar mushroom</name>
    <name type="synonym">Agrocybe aegerita</name>
    <dbReference type="NCBI Taxonomy" id="1973307"/>
    <lineage>
        <taxon>Eukaryota</taxon>
        <taxon>Fungi</taxon>
        <taxon>Dikarya</taxon>
        <taxon>Basidiomycota</taxon>
        <taxon>Agaricomycotina</taxon>
        <taxon>Agaricomycetes</taxon>
        <taxon>Agaricomycetidae</taxon>
        <taxon>Agaricales</taxon>
        <taxon>Agaricineae</taxon>
        <taxon>Bolbitiaceae</taxon>
        <taxon>Cyclocybe</taxon>
    </lineage>
</organism>
<keyword evidence="15" id="KW-1185">Reference proteome</keyword>
<dbReference type="NCBIfam" id="TIGR01692">
    <property type="entry name" value="HIBADH"/>
    <property type="match status" value="1"/>
</dbReference>
<evidence type="ECO:0000256" key="7">
    <source>
        <dbReference type="ARBA" id="ARBA00022691"/>
    </source>
</evidence>
<dbReference type="InterPro" id="IPR013328">
    <property type="entry name" value="6PGD_dom2"/>
</dbReference>
<evidence type="ECO:0000256" key="8">
    <source>
        <dbReference type="ARBA" id="ARBA00023002"/>
    </source>
</evidence>
<dbReference type="SUPFAM" id="SSF48179">
    <property type="entry name" value="6-phosphogluconate dehydrogenase C-terminal domain-like"/>
    <property type="match status" value="1"/>
</dbReference>
<comment type="catalytic activity">
    <reaction evidence="10 11">
        <text>3-hydroxy-2-methylpropanoate + NAD(+) = 2-methyl-3-oxopropanoate + NADH + H(+)</text>
        <dbReference type="Rhea" id="RHEA:17681"/>
        <dbReference type="ChEBI" id="CHEBI:11805"/>
        <dbReference type="ChEBI" id="CHEBI:15378"/>
        <dbReference type="ChEBI" id="CHEBI:57540"/>
        <dbReference type="ChEBI" id="CHEBI:57700"/>
        <dbReference type="ChEBI" id="CHEBI:57945"/>
        <dbReference type="EC" id="1.1.1.31"/>
    </reaction>
</comment>
<evidence type="ECO:0000256" key="5">
    <source>
        <dbReference type="ARBA" id="ARBA00022603"/>
    </source>
</evidence>
<comment type="pathway">
    <text evidence="1 11">Amino-acid degradation; L-valine degradation.</text>
</comment>
<dbReference type="Gene3D" id="3.40.50.720">
    <property type="entry name" value="NAD(P)-binding Rossmann-like Domain"/>
    <property type="match status" value="1"/>
</dbReference>
<dbReference type="PANTHER" id="PTHR22981">
    <property type="entry name" value="3-HYDROXYISOBUTYRATE DEHYDROGENASE-RELATED"/>
    <property type="match status" value="1"/>
</dbReference>
<keyword evidence="5" id="KW-0489">Methyltransferase</keyword>
<dbReference type="Proteomes" id="UP000467700">
    <property type="component" value="Unassembled WGS sequence"/>
</dbReference>
<dbReference type="Pfam" id="PF03446">
    <property type="entry name" value="NAD_binding_2"/>
    <property type="match status" value="1"/>
</dbReference>
<evidence type="ECO:0000313" key="15">
    <source>
        <dbReference type="Proteomes" id="UP000467700"/>
    </source>
</evidence>
<dbReference type="AlphaFoldDB" id="A0A8S0WX45"/>
<keyword evidence="8 11" id="KW-0560">Oxidoreductase</keyword>
<dbReference type="SUPFAM" id="SSF51735">
    <property type="entry name" value="NAD(P)-binding Rossmann-fold domains"/>
    <property type="match status" value="1"/>
</dbReference>
<dbReference type="InterPro" id="IPR036291">
    <property type="entry name" value="NAD(P)-bd_dom_sf"/>
</dbReference>
<evidence type="ECO:0000256" key="11">
    <source>
        <dbReference type="RuleBase" id="RU910714"/>
    </source>
</evidence>
<name>A0A8S0WX45_CYCAE</name>
<dbReference type="InterPro" id="IPR029154">
    <property type="entry name" value="HIBADH-like_NADP-bd"/>
</dbReference>
<dbReference type="FunFam" id="1.10.1040.10:FF:000006">
    <property type="entry name" value="3-hydroxyisobutyrate dehydrogenase"/>
    <property type="match status" value="1"/>
</dbReference>
<accession>A0A8S0WX45</accession>
<evidence type="ECO:0000256" key="3">
    <source>
        <dbReference type="ARBA" id="ARBA00012991"/>
    </source>
</evidence>
<dbReference type="PROSITE" id="PS00895">
    <property type="entry name" value="3_HYDROXYISOBUT_DH"/>
    <property type="match status" value="1"/>
</dbReference>
<keyword evidence="6" id="KW-0808">Transferase</keyword>
<dbReference type="GO" id="GO:0050661">
    <property type="term" value="F:NADP binding"/>
    <property type="evidence" value="ECO:0007669"/>
    <property type="project" value="InterPro"/>
</dbReference>
<comment type="similarity">
    <text evidence="2">Belongs to the HIBADH-related family. 3-hydroxyisobutyrate dehydrogenase subfamily.</text>
</comment>
<dbReference type="GO" id="GO:0051287">
    <property type="term" value="F:NAD binding"/>
    <property type="evidence" value="ECO:0007669"/>
    <property type="project" value="InterPro"/>
</dbReference>
<reference evidence="14 15" key="1">
    <citation type="submission" date="2020-01" db="EMBL/GenBank/DDBJ databases">
        <authorList>
            <person name="Gupta K D."/>
        </authorList>
    </citation>
    <scope>NUCLEOTIDE SEQUENCE [LARGE SCALE GENOMIC DNA]</scope>
</reference>
<dbReference type="Pfam" id="PF14833">
    <property type="entry name" value="NAD_binding_11"/>
    <property type="match status" value="1"/>
</dbReference>
<keyword evidence="4 11" id="KW-0101">Branched-chain amino acid catabolism</keyword>
<evidence type="ECO:0000256" key="9">
    <source>
        <dbReference type="ARBA" id="ARBA00023027"/>
    </source>
</evidence>
<dbReference type="GO" id="GO:0032259">
    <property type="term" value="P:methylation"/>
    <property type="evidence" value="ECO:0007669"/>
    <property type="project" value="UniProtKB-KW"/>
</dbReference>
<dbReference type="EMBL" id="CACVBS010000064">
    <property type="protein sequence ID" value="CAA7267946.1"/>
    <property type="molecule type" value="Genomic_DNA"/>
</dbReference>
<dbReference type="GO" id="GO:0005739">
    <property type="term" value="C:mitochondrion"/>
    <property type="evidence" value="ECO:0007669"/>
    <property type="project" value="TreeGrafter"/>
</dbReference>
<feature type="domain" description="3-hydroxyisobutyrate dehydrogenase-like NAD-binding" evidence="13">
    <location>
        <begin position="418"/>
        <end position="549"/>
    </location>
</feature>
<evidence type="ECO:0000313" key="14">
    <source>
        <dbReference type="EMBL" id="CAA7267946.1"/>
    </source>
</evidence>
<dbReference type="GO" id="GO:0008442">
    <property type="term" value="F:3-hydroxyisobutyrate dehydrogenase activity"/>
    <property type="evidence" value="ECO:0007669"/>
    <property type="project" value="UniProtKB-EC"/>
</dbReference>
<dbReference type="InterPro" id="IPR021867">
    <property type="entry name" value="Bmt2/SAMTOR"/>
</dbReference>
<dbReference type="InterPro" id="IPR008927">
    <property type="entry name" value="6-PGluconate_DH-like_C_sf"/>
</dbReference>
<comment type="caution">
    <text evidence="14">The sequence shown here is derived from an EMBL/GenBank/DDBJ whole genome shotgun (WGS) entry which is preliminary data.</text>
</comment>
<dbReference type="InterPro" id="IPR011548">
    <property type="entry name" value="HIBADH"/>
</dbReference>
<evidence type="ECO:0000256" key="2">
    <source>
        <dbReference type="ARBA" id="ARBA00006013"/>
    </source>
</evidence>
<dbReference type="PANTHER" id="PTHR22981:SF7">
    <property type="entry name" value="3-HYDROXYISOBUTYRATE DEHYDROGENASE, MITOCHONDRIAL"/>
    <property type="match status" value="1"/>
</dbReference>
<evidence type="ECO:0000259" key="12">
    <source>
        <dbReference type="Pfam" id="PF03446"/>
    </source>
</evidence>
<evidence type="ECO:0000256" key="10">
    <source>
        <dbReference type="ARBA" id="ARBA00049197"/>
    </source>
</evidence>
<dbReference type="Pfam" id="PF11968">
    <property type="entry name" value="Bmt2"/>
    <property type="match status" value="1"/>
</dbReference>